<comment type="caution">
    <text evidence="2">The sequence shown here is derived from an EMBL/GenBank/DDBJ whole genome shotgun (WGS) entry which is preliminary data.</text>
</comment>
<sequence length="290" mass="31166">MYAITGITGQVGGTLARTLLAAGRDVRAAVRDAAKGAHWAAQGCEVALAELTDVPAMIKAFSGTEGVFILLPPAFDPKPGFPAARRIIAAVREALDMAGPKKVVALSTIGADAEQPNLLNQLRVMEEQLSTLEMPVTFLRAGWFMENARWDIDAAKAGAISSYLQPASRAIAMISTADVGRTAAELLQEEWKGRRVVQLEGPRRVSPDDIAAAFAQLLGREVKVDTVPRAAWEDIFRGQGMENPLPRMQMLDGFNAGWIDFAHNGRDARKGSVGIEAALRAMLDEQASTM</sequence>
<organism evidence="2 3">
    <name type="scientific">Herbaspirillum frisingense</name>
    <dbReference type="NCBI Taxonomy" id="92645"/>
    <lineage>
        <taxon>Bacteria</taxon>
        <taxon>Pseudomonadati</taxon>
        <taxon>Pseudomonadota</taxon>
        <taxon>Betaproteobacteria</taxon>
        <taxon>Burkholderiales</taxon>
        <taxon>Oxalobacteraceae</taxon>
        <taxon>Herbaspirillum</taxon>
    </lineage>
</organism>
<dbReference type="InterPro" id="IPR016040">
    <property type="entry name" value="NAD(P)-bd_dom"/>
</dbReference>
<dbReference type="Gene3D" id="3.90.25.10">
    <property type="entry name" value="UDP-galactose 4-epimerase, domain 1"/>
    <property type="match status" value="1"/>
</dbReference>
<dbReference type="AlphaFoldDB" id="A0A7V8JUN2"/>
<evidence type="ECO:0000313" key="2">
    <source>
        <dbReference type="EMBL" id="KAF1044901.1"/>
    </source>
</evidence>
<dbReference type="SUPFAM" id="SSF51735">
    <property type="entry name" value="NAD(P)-binding Rossmann-fold domains"/>
    <property type="match status" value="1"/>
</dbReference>
<protein>
    <submittedName>
        <fullName evidence="2">NAD(P)H azoreductase</fullName>
    </submittedName>
</protein>
<dbReference type="Proteomes" id="UP000462435">
    <property type="component" value="Unassembled WGS sequence"/>
</dbReference>
<feature type="domain" description="NAD(P)-binding" evidence="1">
    <location>
        <begin position="6"/>
        <end position="189"/>
    </location>
</feature>
<dbReference type="PANTHER" id="PTHR43162">
    <property type="match status" value="1"/>
</dbReference>
<dbReference type="InterPro" id="IPR036291">
    <property type="entry name" value="NAD(P)-bd_dom_sf"/>
</dbReference>
<dbReference type="Gene3D" id="3.40.50.720">
    <property type="entry name" value="NAD(P)-binding Rossmann-like Domain"/>
    <property type="match status" value="1"/>
</dbReference>
<name>A0A7V8JUN2_9BURK</name>
<gene>
    <name evidence="2" type="primary">azoB_1</name>
    <name evidence="2" type="ORF">GAK35_01579</name>
</gene>
<proteinExistence type="predicted"/>
<evidence type="ECO:0000313" key="3">
    <source>
        <dbReference type="Proteomes" id="UP000462435"/>
    </source>
</evidence>
<reference evidence="3" key="1">
    <citation type="journal article" date="2020" name="MBio">
        <title>Horizontal gene transfer to a defensive symbiont with a reduced genome amongst a multipartite beetle microbiome.</title>
        <authorList>
            <person name="Waterworth S.C."/>
            <person name="Florez L.V."/>
            <person name="Rees E.R."/>
            <person name="Hertweck C."/>
            <person name="Kaltenpoth M."/>
            <person name="Kwan J.C."/>
        </authorList>
    </citation>
    <scope>NUCLEOTIDE SEQUENCE [LARGE SCALE GENOMIC DNA]</scope>
</reference>
<dbReference type="InterPro" id="IPR051604">
    <property type="entry name" value="Ergot_Alk_Oxidoreductase"/>
</dbReference>
<accession>A0A7V8JUN2</accession>
<dbReference type="PANTHER" id="PTHR43162:SF1">
    <property type="entry name" value="PRESTALK A DIFFERENTIATION PROTEIN A"/>
    <property type="match status" value="1"/>
</dbReference>
<dbReference type="Pfam" id="PF13460">
    <property type="entry name" value="NAD_binding_10"/>
    <property type="match status" value="1"/>
</dbReference>
<dbReference type="EMBL" id="WNDX01000037">
    <property type="protein sequence ID" value="KAF1044901.1"/>
    <property type="molecule type" value="Genomic_DNA"/>
</dbReference>
<evidence type="ECO:0000259" key="1">
    <source>
        <dbReference type="Pfam" id="PF13460"/>
    </source>
</evidence>